<proteinExistence type="predicted"/>
<dbReference type="Proteomes" id="UP001305414">
    <property type="component" value="Unassembled WGS sequence"/>
</dbReference>
<keyword evidence="1" id="KW-1133">Transmembrane helix</keyword>
<gene>
    <name evidence="2" type="ORF">RRF57_006164</name>
</gene>
<comment type="caution">
    <text evidence="2">The sequence shown here is derived from an EMBL/GenBank/DDBJ whole genome shotgun (WGS) entry which is preliminary data.</text>
</comment>
<keyword evidence="3" id="KW-1185">Reference proteome</keyword>
<evidence type="ECO:0000256" key="1">
    <source>
        <dbReference type="SAM" id="Phobius"/>
    </source>
</evidence>
<dbReference type="AlphaFoldDB" id="A0AAN7US28"/>
<keyword evidence="1" id="KW-0812">Transmembrane</keyword>
<evidence type="ECO:0000313" key="3">
    <source>
        <dbReference type="Proteomes" id="UP001305414"/>
    </source>
</evidence>
<reference evidence="2 3" key="1">
    <citation type="submission" date="2023-10" db="EMBL/GenBank/DDBJ databases">
        <title>Draft genome sequence of Xylaria bambusicola isolate GMP-LS, the root and basal stem rot pathogen of sugarcane in Indonesia.</title>
        <authorList>
            <person name="Selvaraj P."/>
            <person name="Muralishankar V."/>
            <person name="Muruganantham S."/>
            <person name="Sp S."/>
            <person name="Haryani S."/>
            <person name="Lau K.J.X."/>
            <person name="Naqvi N.I."/>
        </authorList>
    </citation>
    <scope>NUCLEOTIDE SEQUENCE [LARGE SCALE GENOMIC DNA]</scope>
    <source>
        <strain evidence="2">GMP-LS</strain>
    </source>
</reference>
<accession>A0AAN7US28</accession>
<name>A0AAN7US28_9PEZI</name>
<sequence>MPLRPAIRRPCVAYIPIIRRRVGPCLLLVLGVVWIVPAVVVHEFAVHPCRVQRSAVWGDVQAVDIRVIRYALEMRTEEFVPSYFLRFFRLYRWFWSGRGEEGRGRVHAEMVISQPRLACAECEEEVLPPRHEARIRDVAQQFIALLVGFETWERRERRSEE</sequence>
<keyword evidence="1" id="KW-0472">Membrane</keyword>
<feature type="transmembrane region" description="Helical" evidence="1">
    <location>
        <begin position="25"/>
        <end position="45"/>
    </location>
</feature>
<dbReference type="EMBL" id="JAWHQM010000016">
    <property type="protein sequence ID" value="KAK5630449.1"/>
    <property type="molecule type" value="Genomic_DNA"/>
</dbReference>
<protein>
    <submittedName>
        <fullName evidence="2">Uncharacterized protein</fullName>
    </submittedName>
</protein>
<organism evidence="2 3">
    <name type="scientific">Xylaria bambusicola</name>
    <dbReference type="NCBI Taxonomy" id="326684"/>
    <lineage>
        <taxon>Eukaryota</taxon>
        <taxon>Fungi</taxon>
        <taxon>Dikarya</taxon>
        <taxon>Ascomycota</taxon>
        <taxon>Pezizomycotina</taxon>
        <taxon>Sordariomycetes</taxon>
        <taxon>Xylariomycetidae</taxon>
        <taxon>Xylariales</taxon>
        <taxon>Xylariaceae</taxon>
        <taxon>Xylaria</taxon>
    </lineage>
</organism>
<evidence type="ECO:0000313" key="2">
    <source>
        <dbReference type="EMBL" id="KAK5630449.1"/>
    </source>
</evidence>